<evidence type="ECO:0000256" key="2">
    <source>
        <dbReference type="ARBA" id="ARBA00006875"/>
    </source>
</evidence>
<keyword evidence="8" id="KW-0966">Cell projection</keyword>
<evidence type="ECO:0000256" key="3">
    <source>
        <dbReference type="ARBA" id="ARBA00022490"/>
    </source>
</evidence>
<keyword evidence="6" id="KW-0969">Cilium</keyword>
<evidence type="ECO:0000256" key="1">
    <source>
        <dbReference type="ARBA" id="ARBA00004611"/>
    </source>
</evidence>
<comment type="subunit">
    <text evidence="9">Microtubule inner protein component of sperm flagellar doublet microtubules.</text>
</comment>
<keyword evidence="4" id="KW-0282">Flagellum</keyword>
<feature type="compositionally biased region" description="Basic and acidic residues" evidence="11">
    <location>
        <begin position="222"/>
        <end position="236"/>
    </location>
</feature>
<proteinExistence type="inferred from homology"/>
<dbReference type="Pfam" id="PF05914">
    <property type="entry name" value="RIB43A"/>
    <property type="match status" value="1"/>
</dbReference>
<dbReference type="PANTHER" id="PTHR14517">
    <property type="entry name" value="RIB43A-RELATED"/>
    <property type="match status" value="1"/>
</dbReference>
<evidence type="ECO:0000256" key="8">
    <source>
        <dbReference type="ARBA" id="ARBA00023273"/>
    </source>
</evidence>
<organism evidence="12 13">
    <name type="scientific">Stylophora pistillata</name>
    <name type="common">Smooth cauliflower coral</name>
    <dbReference type="NCBI Taxonomy" id="50429"/>
    <lineage>
        <taxon>Eukaryota</taxon>
        <taxon>Metazoa</taxon>
        <taxon>Cnidaria</taxon>
        <taxon>Anthozoa</taxon>
        <taxon>Hexacorallia</taxon>
        <taxon>Scleractinia</taxon>
        <taxon>Astrocoeniina</taxon>
        <taxon>Pocilloporidae</taxon>
        <taxon>Stylophora</taxon>
    </lineage>
</organism>
<feature type="coiled-coil region" evidence="10">
    <location>
        <begin position="282"/>
        <end position="352"/>
    </location>
</feature>
<comment type="subcellular location">
    <subcellularLocation>
        <location evidence="1">Cytoplasm</location>
        <location evidence="1">Cytoskeleton</location>
        <location evidence="1">Flagellum axoneme</location>
    </subcellularLocation>
</comment>
<name>A0A2B4S782_STYPI</name>
<comment type="caution">
    <text evidence="12">The sequence shown here is derived from an EMBL/GenBank/DDBJ whole genome shotgun (WGS) entry which is preliminary data.</text>
</comment>
<protein>
    <submittedName>
        <fullName evidence="12">RIB43A-like with coiled-coils protein 2</fullName>
    </submittedName>
</protein>
<dbReference type="AlphaFoldDB" id="A0A2B4S782"/>
<feature type="region of interest" description="Disordered" evidence="11">
    <location>
        <begin position="221"/>
        <end position="240"/>
    </location>
</feature>
<evidence type="ECO:0000313" key="13">
    <source>
        <dbReference type="Proteomes" id="UP000225706"/>
    </source>
</evidence>
<keyword evidence="7" id="KW-0206">Cytoskeleton</keyword>
<evidence type="ECO:0000256" key="5">
    <source>
        <dbReference type="ARBA" id="ARBA00023054"/>
    </source>
</evidence>
<comment type="similarity">
    <text evidence="2">Belongs to the RIB43A family.</text>
</comment>
<gene>
    <name evidence="12" type="primary">RIBC2</name>
    <name evidence="12" type="ORF">AWC38_SpisGene10727</name>
</gene>
<dbReference type="OrthoDB" id="429119at2759"/>
<evidence type="ECO:0000256" key="7">
    <source>
        <dbReference type="ARBA" id="ARBA00023212"/>
    </source>
</evidence>
<keyword evidence="3" id="KW-0963">Cytoplasm</keyword>
<dbReference type="STRING" id="50429.A0A2B4S782"/>
<dbReference type="InterPro" id="IPR008805">
    <property type="entry name" value="RIB43A"/>
</dbReference>
<evidence type="ECO:0000256" key="6">
    <source>
        <dbReference type="ARBA" id="ARBA00023069"/>
    </source>
</evidence>
<evidence type="ECO:0000256" key="9">
    <source>
        <dbReference type="ARBA" id="ARBA00046435"/>
    </source>
</evidence>
<feature type="compositionally biased region" description="Basic and acidic residues" evidence="11">
    <location>
        <begin position="105"/>
        <end position="132"/>
    </location>
</feature>
<evidence type="ECO:0000256" key="10">
    <source>
        <dbReference type="SAM" id="Coils"/>
    </source>
</evidence>
<sequence length="379" mass="44447">MYKLDLPVDMKESAAIERRRNRELQRQSRIFNARVRTIGIDLNALNEQVQDRTRREVEEERRHNAFAADMTRNDKITILLQKRQEHDMRELNKAVNEFRQSHQQPDGRREFDLNDPDSLKKDKPARVSDDDPRCGVASLQKFVGEDLNGKARGKLQQEQAREWIKQQTNEKDQAFANQKYADHLYDLKAREMDQRACELASAEADCRRAINMATKDMNQALARERKAKEDAEKQQEQDDNFTEISNSLFGDMLTENPDVAQSAFGPHRVIADRWKGMTPAQLAEIRRIRQAQMEEKERLKQEEEEQEKEYSRLRLTQAKAGIIAERAIERKKKEIEKDQADENRRLAAEQRAKMDYLDSEVYTNPPTAAYFMQFNTTSR</sequence>
<evidence type="ECO:0000313" key="12">
    <source>
        <dbReference type="EMBL" id="PFX24670.1"/>
    </source>
</evidence>
<accession>A0A2B4S782</accession>
<dbReference type="Proteomes" id="UP000225706">
    <property type="component" value="Unassembled WGS sequence"/>
</dbReference>
<feature type="region of interest" description="Disordered" evidence="11">
    <location>
        <begin position="98"/>
        <end position="132"/>
    </location>
</feature>
<reference evidence="13" key="1">
    <citation type="journal article" date="2017" name="bioRxiv">
        <title>Comparative analysis of the genomes of Stylophora pistillata and Acropora digitifera provides evidence for extensive differences between species of corals.</title>
        <authorList>
            <person name="Voolstra C.R."/>
            <person name="Li Y."/>
            <person name="Liew Y.J."/>
            <person name="Baumgarten S."/>
            <person name="Zoccola D."/>
            <person name="Flot J.-F."/>
            <person name="Tambutte S."/>
            <person name="Allemand D."/>
            <person name="Aranda M."/>
        </authorList>
    </citation>
    <scope>NUCLEOTIDE SEQUENCE [LARGE SCALE GENOMIC DNA]</scope>
</reference>
<evidence type="ECO:0000256" key="11">
    <source>
        <dbReference type="SAM" id="MobiDB-lite"/>
    </source>
</evidence>
<evidence type="ECO:0000256" key="4">
    <source>
        <dbReference type="ARBA" id="ARBA00022846"/>
    </source>
</evidence>
<keyword evidence="5 10" id="KW-0175">Coiled coil</keyword>
<dbReference type="EMBL" id="LSMT01000170">
    <property type="protein sequence ID" value="PFX24670.1"/>
    <property type="molecule type" value="Genomic_DNA"/>
</dbReference>
<keyword evidence="13" id="KW-1185">Reference proteome</keyword>
<dbReference type="PANTHER" id="PTHR14517:SF6">
    <property type="entry name" value="RE41410P"/>
    <property type="match status" value="1"/>
</dbReference>